<dbReference type="Pfam" id="PF00766">
    <property type="entry name" value="ETF_alpha"/>
    <property type="match status" value="1"/>
</dbReference>
<dbReference type="InterPro" id="IPR029035">
    <property type="entry name" value="DHS-like_NAD/FAD-binding_dom"/>
</dbReference>
<evidence type="ECO:0000259" key="4">
    <source>
        <dbReference type="SMART" id="SM00893"/>
    </source>
</evidence>
<dbReference type="PANTHER" id="PTHR43153:SF1">
    <property type="entry name" value="ELECTRON TRANSFER FLAVOPROTEIN SUBUNIT ALPHA, MITOCHONDRIAL"/>
    <property type="match status" value="1"/>
</dbReference>
<feature type="domain" description="Electron transfer flavoprotein alpha/beta-subunit N-terminal" evidence="4">
    <location>
        <begin position="9"/>
        <end position="198"/>
    </location>
</feature>
<reference evidence="5" key="1">
    <citation type="submission" date="2020-10" db="EMBL/GenBank/DDBJ databases">
        <authorList>
            <person name="Gilroy R."/>
        </authorList>
    </citation>
    <scope>NUCLEOTIDE SEQUENCE</scope>
    <source>
        <strain evidence="5">ChiGjej3B3-7149</strain>
    </source>
</reference>
<name>A0A9D1DLA3_9FIRM</name>
<keyword evidence="3" id="KW-0274">FAD</keyword>
<evidence type="ECO:0000256" key="3">
    <source>
        <dbReference type="PIRSR" id="PIRSR000089-1"/>
    </source>
</evidence>
<dbReference type="GO" id="GO:0050660">
    <property type="term" value="F:flavin adenine dinucleotide binding"/>
    <property type="evidence" value="ECO:0007669"/>
    <property type="project" value="InterPro"/>
</dbReference>
<dbReference type="Pfam" id="PF01012">
    <property type="entry name" value="ETF"/>
    <property type="match status" value="1"/>
</dbReference>
<keyword evidence="2" id="KW-0285">Flavoprotein</keyword>
<dbReference type="SMART" id="SM00893">
    <property type="entry name" value="ETF"/>
    <property type="match status" value="1"/>
</dbReference>
<dbReference type="Gene3D" id="3.40.50.620">
    <property type="entry name" value="HUPs"/>
    <property type="match status" value="1"/>
</dbReference>
<dbReference type="AlphaFoldDB" id="A0A9D1DLA3"/>
<accession>A0A9D1DLA3</accession>
<protein>
    <submittedName>
        <fullName evidence="5">Electron transfer flavoprotein subunit alpha/FixB family protein</fullName>
    </submittedName>
</protein>
<dbReference type="Gene3D" id="3.40.50.1220">
    <property type="entry name" value="TPP-binding domain"/>
    <property type="match status" value="1"/>
</dbReference>
<dbReference type="InterPro" id="IPR014729">
    <property type="entry name" value="Rossmann-like_a/b/a_fold"/>
</dbReference>
<dbReference type="PIRSF" id="PIRSF000089">
    <property type="entry name" value="Electra_flavoP_a"/>
    <property type="match status" value="1"/>
</dbReference>
<reference evidence="5" key="2">
    <citation type="journal article" date="2021" name="PeerJ">
        <title>Extensive microbial diversity within the chicken gut microbiome revealed by metagenomics and culture.</title>
        <authorList>
            <person name="Gilroy R."/>
            <person name="Ravi A."/>
            <person name="Getino M."/>
            <person name="Pursley I."/>
            <person name="Horton D.L."/>
            <person name="Alikhan N.F."/>
            <person name="Baker D."/>
            <person name="Gharbi K."/>
            <person name="Hall N."/>
            <person name="Watson M."/>
            <person name="Adriaenssens E.M."/>
            <person name="Foster-Nyarko E."/>
            <person name="Jarju S."/>
            <person name="Secka A."/>
            <person name="Antonio M."/>
            <person name="Oren A."/>
            <person name="Chaudhuri R.R."/>
            <person name="La Ragione R."/>
            <person name="Hildebrand F."/>
            <person name="Pallen M.J."/>
        </authorList>
    </citation>
    <scope>NUCLEOTIDE SEQUENCE</scope>
    <source>
        <strain evidence="5">ChiGjej3B3-7149</strain>
    </source>
</reference>
<sequence length="332" mass="35520">MAREDYKGIWVFAEQEHGTLHPTVFELLAKAAELKAVCGEKITAVLLGSGVRALAQELFDRGADEVILAEDAALEEYSARPYQAAFTQLAQRGRPSIVLFGATPLGRDLAPRVMVSLDTGLTADAIDVGFDDDGVFCQTTPAYGGKILAHIAILERRPQMVTVHPQICRPLEPVPGSAGVLREEKVDVRPDPDYLVEETVSAEGADEAIDAAPVVVAGGRGIKSQEDLAMLGELAELLGGQVASSRPLVDCGWLEHDRQIGQSGVTVAPKVIINAAISGSVQYQLGMRNAECIVAVNKAADAPIFDIAHFGVVDDYRNFIPALIEELKAQDQ</sequence>
<feature type="binding site" evidence="3">
    <location>
        <begin position="259"/>
        <end position="263"/>
    </location>
    <ligand>
        <name>FAD</name>
        <dbReference type="ChEBI" id="CHEBI:57692"/>
    </ligand>
</feature>
<dbReference type="InterPro" id="IPR014730">
    <property type="entry name" value="ETF_a/b_N"/>
</dbReference>
<dbReference type="Proteomes" id="UP000824238">
    <property type="component" value="Unassembled WGS sequence"/>
</dbReference>
<dbReference type="PANTHER" id="PTHR43153">
    <property type="entry name" value="ELECTRON TRANSFER FLAVOPROTEIN ALPHA"/>
    <property type="match status" value="1"/>
</dbReference>
<dbReference type="GO" id="GO:0009055">
    <property type="term" value="F:electron transfer activity"/>
    <property type="evidence" value="ECO:0007669"/>
    <property type="project" value="InterPro"/>
</dbReference>
<comment type="caution">
    <text evidence="5">The sequence shown here is derived from an EMBL/GenBank/DDBJ whole genome shotgun (WGS) entry which is preliminary data.</text>
</comment>
<dbReference type="SUPFAM" id="SSF52467">
    <property type="entry name" value="DHS-like NAD/FAD-binding domain"/>
    <property type="match status" value="1"/>
</dbReference>
<dbReference type="EMBL" id="DVHH01000115">
    <property type="protein sequence ID" value="HIR54872.1"/>
    <property type="molecule type" value="Genomic_DNA"/>
</dbReference>
<dbReference type="InterPro" id="IPR014731">
    <property type="entry name" value="ETF_asu_C"/>
</dbReference>
<evidence type="ECO:0000313" key="5">
    <source>
        <dbReference type="EMBL" id="HIR54872.1"/>
    </source>
</evidence>
<gene>
    <name evidence="5" type="ORF">IAD36_04635</name>
</gene>
<dbReference type="InterPro" id="IPR001308">
    <property type="entry name" value="ETF_a/FixB"/>
</dbReference>
<evidence type="ECO:0000256" key="1">
    <source>
        <dbReference type="ARBA" id="ARBA00005817"/>
    </source>
</evidence>
<dbReference type="GO" id="GO:0033539">
    <property type="term" value="P:fatty acid beta-oxidation using acyl-CoA dehydrogenase"/>
    <property type="evidence" value="ECO:0007669"/>
    <property type="project" value="TreeGrafter"/>
</dbReference>
<feature type="binding site" evidence="3">
    <location>
        <begin position="245"/>
        <end position="246"/>
    </location>
    <ligand>
        <name>FAD</name>
        <dbReference type="ChEBI" id="CHEBI:57692"/>
    </ligand>
</feature>
<comment type="similarity">
    <text evidence="1">Belongs to the ETF alpha-subunit/FixB family.</text>
</comment>
<organism evidence="5 6">
    <name type="scientific">Candidatus Scatomorpha intestinigallinarum</name>
    <dbReference type="NCBI Taxonomy" id="2840923"/>
    <lineage>
        <taxon>Bacteria</taxon>
        <taxon>Bacillati</taxon>
        <taxon>Bacillota</taxon>
        <taxon>Clostridia</taxon>
        <taxon>Eubacteriales</taxon>
        <taxon>Candidatus Scatomorpha</taxon>
    </lineage>
</organism>
<feature type="binding site" evidence="3">
    <location>
        <position position="297"/>
    </location>
    <ligand>
        <name>FAD</name>
        <dbReference type="ChEBI" id="CHEBI:57692"/>
    </ligand>
</feature>
<dbReference type="InterPro" id="IPR033947">
    <property type="entry name" value="ETF_alpha_N"/>
</dbReference>
<feature type="binding site" evidence="3">
    <location>
        <position position="220"/>
    </location>
    <ligand>
        <name>FAD</name>
        <dbReference type="ChEBI" id="CHEBI:57692"/>
    </ligand>
</feature>
<proteinExistence type="inferred from homology"/>
<evidence type="ECO:0000256" key="2">
    <source>
        <dbReference type="ARBA" id="ARBA00022630"/>
    </source>
</evidence>
<dbReference type="SUPFAM" id="SSF52402">
    <property type="entry name" value="Adenine nucleotide alpha hydrolases-like"/>
    <property type="match status" value="1"/>
</dbReference>
<evidence type="ECO:0000313" key="6">
    <source>
        <dbReference type="Proteomes" id="UP000824238"/>
    </source>
</evidence>
<comment type="cofactor">
    <cofactor evidence="3">
        <name>FAD</name>
        <dbReference type="ChEBI" id="CHEBI:57692"/>
    </cofactor>
    <text evidence="3">Binds 1 FAD per dimer.</text>
</comment>
<dbReference type="CDD" id="cd01715">
    <property type="entry name" value="ETF_alpha"/>
    <property type="match status" value="1"/>
</dbReference>